<dbReference type="SUPFAM" id="SSF48150">
    <property type="entry name" value="DNA-glycosylase"/>
    <property type="match status" value="1"/>
</dbReference>
<keyword evidence="11" id="KW-0812">Transmembrane</keyword>
<dbReference type="EMBL" id="JARVKM010000002">
    <property type="protein sequence ID" value="KAK9782393.1"/>
    <property type="molecule type" value="Genomic_DNA"/>
</dbReference>
<keyword evidence="9" id="KW-0496">Mitochondrion</keyword>
<feature type="region of interest" description="Disordered" evidence="10">
    <location>
        <begin position="544"/>
        <end position="576"/>
    </location>
</feature>
<evidence type="ECO:0000256" key="9">
    <source>
        <dbReference type="HAMAP-Rule" id="MF_03183"/>
    </source>
</evidence>
<dbReference type="PANTHER" id="PTHR43286">
    <property type="entry name" value="ENDONUCLEASE III-LIKE PROTEIN 1"/>
    <property type="match status" value="1"/>
</dbReference>
<keyword evidence="3 9" id="KW-0227">DNA damage</keyword>
<evidence type="ECO:0000256" key="3">
    <source>
        <dbReference type="ARBA" id="ARBA00022763"/>
    </source>
</evidence>
<evidence type="ECO:0000256" key="2">
    <source>
        <dbReference type="ARBA" id="ARBA00008343"/>
    </source>
</evidence>
<dbReference type="HAMAP" id="MF_03183">
    <property type="entry name" value="Endonuclease_III_Nth"/>
    <property type="match status" value="1"/>
</dbReference>
<keyword evidence="11" id="KW-1133">Transmembrane helix</keyword>
<evidence type="ECO:0000256" key="8">
    <source>
        <dbReference type="ARBA" id="ARBA00044632"/>
    </source>
</evidence>
<dbReference type="PROSITE" id="PS01155">
    <property type="entry name" value="ENDONUCLEASE_III_2"/>
    <property type="match status" value="1"/>
</dbReference>
<evidence type="ECO:0000256" key="7">
    <source>
        <dbReference type="ARBA" id="ARBA00023295"/>
    </source>
</evidence>
<protein>
    <recommendedName>
        <fullName evidence="9">Endonuclease III homolog</fullName>
        <ecNumber evidence="9">3.2.2.-</ecNumber>
        <ecNumber evidence="9">4.2.99.18</ecNumber>
    </recommendedName>
    <alternativeName>
        <fullName evidence="9">Bifunctional DNA N-glycosylase/DNA-(apurinic or apyrimidinic site) lyase</fullName>
        <shortName evidence="9">DNA glycosylase/AP lyase</shortName>
    </alternativeName>
</protein>
<name>A0ABR2Y6M7_9PEZI</name>
<dbReference type="Pfam" id="PF00633">
    <property type="entry name" value="HHH"/>
    <property type="match status" value="1"/>
</dbReference>
<keyword evidence="7 9" id="KW-0326">Glycosidase</keyword>
<accession>A0ABR2Y6M7</accession>
<comment type="caution">
    <text evidence="13">The sequence shown here is derived from an EMBL/GenBank/DDBJ whole genome shotgun (WGS) entry which is preliminary data.</text>
</comment>
<dbReference type="InterPro" id="IPR011257">
    <property type="entry name" value="DNA_glycosylase"/>
</dbReference>
<dbReference type="InterPro" id="IPR000445">
    <property type="entry name" value="HhH_motif"/>
</dbReference>
<keyword evidence="9" id="KW-0539">Nucleus</keyword>
<dbReference type="Proteomes" id="UP001465668">
    <property type="component" value="Unassembled WGS sequence"/>
</dbReference>
<comment type="function">
    <text evidence="9">Bifunctional DNA N-glycosylase with associated apurinic/apyrimidinic (AP) lyase function that catalyzes the first step in base excision repair (BER), the primary repair pathway for the repair of oxidative DNA damage. The DNA N-glycosylase activity releases the damaged DNA base from DNA by cleaving the N-glycosidic bond, leaving an AP site. The AP lyase activity cleaves the phosphodiester bond 3' to the AP site by a beta-elimination. Primarily recognizes and repairs oxidative base damage of pyrimidines.</text>
</comment>
<dbReference type="InterPro" id="IPR003265">
    <property type="entry name" value="HhH-GPD_domain"/>
</dbReference>
<dbReference type="Pfam" id="PF00730">
    <property type="entry name" value="HhH-GPD"/>
    <property type="match status" value="1"/>
</dbReference>
<evidence type="ECO:0000256" key="5">
    <source>
        <dbReference type="ARBA" id="ARBA00023204"/>
    </source>
</evidence>
<evidence type="ECO:0000313" key="13">
    <source>
        <dbReference type="EMBL" id="KAK9782393.1"/>
    </source>
</evidence>
<dbReference type="Gene3D" id="1.10.340.30">
    <property type="entry name" value="Hypothetical protein, domain 2"/>
    <property type="match status" value="1"/>
</dbReference>
<dbReference type="CDD" id="cd00056">
    <property type="entry name" value="ENDO3c"/>
    <property type="match status" value="1"/>
</dbReference>
<gene>
    <name evidence="9" type="primary">NTH1</name>
    <name evidence="13" type="ORF">SCAR479_00736</name>
</gene>
<evidence type="ECO:0000256" key="1">
    <source>
        <dbReference type="ARBA" id="ARBA00007920"/>
    </source>
</evidence>
<evidence type="ECO:0000256" key="11">
    <source>
        <dbReference type="SAM" id="Phobius"/>
    </source>
</evidence>
<comment type="subcellular location">
    <subcellularLocation>
        <location evidence="9">Nucleus</location>
    </subcellularLocation>
    <subcellularLocation>
        <location evidence="9">Mitochondrion</location>
    </subcellularLocation>
</comment>
<dbReference type="InterPro" id="IPR007751">
    <property type="entry name" value="DUF676_lipase-like"/>
</dbReference>
<keyword evidence="11" id="KW-0472">Membrane</keyword>
<feature type="domain" description="HhH-GPD" evidence="12">
    <location>
        <begin position="631"/>
        <end position="789"/>
    </location>
</feature>
<dbReference type="InterPro" id="IPR029058">
    <property type="entry name" value="AB_hydrolase_fold"/>
</dbReference>
<dbReference type="PANTHER" id="PTHR43286:SF1">
    <property type="entry name" value="ENDONUCLEASE III-LIKE PROTEIN 1"/>
    <property type="match status" value="1"/>
</dbReference>
<dbReference type="InterPro" id="IPR023170">
    <property type="entry name" value="HhH_base_excis_C"/>
</dbReference>
<comment type="similarity">
    <text evidence="2 9">Belongs to the Nth/MutY family.</text>
</comment>
<comment type="similarity">
    <text evidence="1">Belongs to the putative lipase ROG1 family.</text>
</comment>
<dbReference type="Gene3D" id="1.10.1670.10">
    <property type="entry name" value="Helix-hairpin-Helix base-excision DNA repair enzymes (C-terminal)"/>
    <property type="match status" value="1"/>
</dbReference>
<comment type="catalytic activity">
    <reaction evidence="8 9">
        <text>2'-deoxyribonucleotide-(2'-deoxyribose 5'-phosphate)-2'-deoxyribonucleotide-DNA = a 3'-end 2'-deoxyribonucleotide-(2,3-dehydro-2,3-deoxyribose 5'-phosphate)-DNA + a 5'-end 5'-phospho-2'-deoxyribonucleoside-DNA + H(+)</text>
        <dbReference type="Rhea" id="RHEA:66592"/>
        <dbReference type="Rhea" id="RHEA-COMP:13180"/>
        <dbReference type="Rhea" id="RHEA-COMP:16897"/>
        <dbReference type="Rhea" id="RHEA-COMP:17067"/>
        <dbReference type="ChEBI" id="CHEBI:15378"/>
        <dbReference type="ChEBI" id="CHEBI:136412"/>
        <dbReference type="ChEBI" id="CHEBI:157695"/>
        <dbReference type="ChEBI" id="CHEBI:167181"/>
        <dbReference type="EC" id="4.2.99.18"/>
    </reaction>
</comment>
<organism evidence="13 14">
    <name type="scientific">Seiridium cardinale</name>
    <dbReference type="NCBI Taxonomy" id="138064"/>
    <lineage>
        <taxon>Eukaryota</taxon>
        <taxon>Fungi</taxon>
        <taxon>Dikarya</taxon>
        <taxon>Ascomycota</taxon>
        <taxon>Pezizomycotina</taxon>
        <taxon>Sordariomycetes</taxon>
        <taxon>Xylariomycetidae</taxon>
        <taxon>Amphisphaeriales</taxon>
        <taxon>Sporocadaceae</taxon>
        <taxon>Seiridium</taxon>
    </lineage>
</organism>
<dbReference type="SMART" id="SM00478">
    <property type="entry name" value="ENDO3c"/>
    <property type="match status" value="1"/>
</dbReference>
<feature type="compositionally biased region" description="Polar residues" evidence="10">
    <location>
        <begin position="567"/>
        <end position="576"/>
    </location>
</feature>
<evidence type="ECO:0000256" key="6">
    <source>
        <dbReference type="ARBA" id="ARBA00023239"/>
    </source>
</evidence>
<sequence length="884" mass="98384">MEYTGGGLEADHLCVLVHGLWGNPNHMRSVAKALRDEHPADKLYLLVAKRNTGSFTYDGVERGGERVCAEIEEELESIKSKGGKVTKLSIVGYSLGGLVARYAVGLLGAKGILDEVEPTNFTTFASPHLGVRTPLRGWHNHVWNVLGARTLSMSGRQLFTIDDFRDTGRPLLAIMADPNSIFMSSLAKFKRRTLYANVVNDRSAVYYTTGIAKTDPYTDLSKIKANYVEGYEEVILDPLNPVSPRVPKKEPASFASVKDTAVTYLKNAPIVAFLVIFIPVGIIGFLLSSVVENFRSSKRIKLHESGAAGIQVENYRVPIMIQGIRGAVEDVYENVNSSQHQEYLAPSDSEGEDAELNERERQTLKLERKQSHPHWPTLALAPYQFDMVNGLNELGWRKYPVEYNPSYFSTESYRFVMPYIETTQGQNWNPHSRKRLTANSGQVTSQDIWPTICQSMKTSRLAQDTTKVFSTMATPVSPPRRITRGSLARFAYNDGSSTRENSTPSVTDIEDAVASNTTASTTTRKRKRIVQSSPATVKTEILEEKTAKGKPATTARRARKPARKTIDPTTNTETVSAPSDWEEMYNLVKAMRLDGGPAANAAVDTMGCERLALPTATPREQRLHTLIALMLSSQTKDTTNAVAMRRLQTELPPHQPGAPPGLNLDNLLAVESEKLNELIWVVGFHNNKTKYIKQTAEILRDKWEGDIPDTIEGLTSLPGVGPKMGYLCLSAAWDKTEGIGVDVHVHRITNLWGWNNTKNPEETRTSLQSWLPKDKWREVNWLLVGFGQTVCLPVGRRCGDCELGLQGLCKAAERGKVLKGRRERETKIEVDEVGRVLKEEVVEKEELLLTDVVKNEDVDEAVRIKEEDTVTDGIPAAGKRTRKR</sequence>
<comment type="caution">
    <text evidence="9">Lacks conserved residue(s) required for the propagation of feature annotation.</text>
</comment>
<evidence type="ECO:0000259" key="12">
    <source>
        <dbReference type="SMART" id="SM00478"/>
    </source>
</evidence>
<evidence type="ECO:0000256" key="10">
    <source>
        <dbReference type="SAM" id="MobiDB-lite"/>
    </source>
</evidence>
<proteinExistence type="inferred from homology"/>
<dbReference type="InterPro" id="IPR030841">
    <property type="entry name" value="NTH1"/>
</dbReference>
<reference evidence="13 14" key="1">
    <citation type="submission" date="2024-02" db="EMBL/GenBank/DDBJ databases">
        <title>First draft genome assembly of two strains of Seiridium cardinale.</title>
        <authorList>
            <person name="Emiliani G."/>
            <person name="Scali E."/>
        </authorList>
    </citation>
    <scope>NUCLEOTIDE SEQUENCE [LARGE SCALE GENOMIC DNA]</scope>
    <source>
        <strain evidence="13 14">BM-138-000479</strain>
    </source>
</reference>
<dbReference type="Pfam" id="PF05057">
    <property type="entry name" value="DUF676"/>
    <property type="match status" value="1"/>
</dbReference>
<keyword evidence="6 9" id="KW-0456">Lyase</keyword>
<feature type="transmembrane region" description="Helical" evidence="11">
    <location>
        <begin position="270"/>
        <end position="291"/>
    </location>
</feature>
<dbReference type="EC" id="4.2.99.18" evidence="9"/>
<dbReference type="Gene3D" id="3.40.50.1820">
    <property type="entry name" value="alpha/beta hydrolase"/>
    <property type="match status" value="1"/>
</dbReference>
<dbReference type="InterPro" id="IPR004036">
    <property type="entry name" value="Endonuclease-III-like_CS2"/>
</dbReference>
<keyword evidence="14" id="KW-1185">Reference proteome</keyword>
<dbReference type="EC" id="3.2.2.-" evidence="9"/>
<dbReference type="SUPFAM" id="SSF53474">
    <property type="entry name" value="alpha/beta-Hydrolases"/>
    <property type="match status" value="1"/>
</dbReference>
<evidence type="ECO:0000313" key="14">
    <source>
        <dbReference type="Proteomes" id="UP001465668"/>
    </source>
</evidence>
<keyword evidence="4 9" id="KW-0378">Hydrolase</keyword>
<feature type="region of interest" description="Disordered" evidence="10">
    <location>
        <begin position="339"/>
        <end position="360"/>
    </location>
</feature>
<evidence type="ECO:0000256" key="4">
    <source>
        <dbReference type="ARBA" id="ARBA00022801"/>
    </source>
</evidence>
<keyword evidence="5 9" id="KW-0234">DNA repair</keyword>